<gene>
    <name evidence="2" type="ORF">EV191_101950</name>
</gene>
<name>A0A4R2R5H2_9PSEU</name>
<sequence>MRAWRSYIVGSALLRQQLHSELSDRHNVALGDYELLVLVSECADHRMRMAELAAGIGGSKSRVSHQVARMEKSGLLRRTTCPGDGRGVFAELTDAGLAKLVEAAPTHVEGVRAHLVDLLDEQELATLAAVFGRMLDHLDRHGTAH</sequence>
<dbReference type="GO" id="GO:0003700">
    <property type="term" value="F:DNA-binding transcription factor activity"/>
    <property type="evidence" value="ECO:0007669"/>
    <property type="project" value="InterPro"/>
</dbReference>
<dbReference type="PANTHER" id="PTHR33164:SF99">
    <property type="entry name" value="MARR FAMILY REGULATORY PROTEIN"/>
    <property type="match status" value="1"/>
</dbReference>
<evidence type="ECO:0000313" key="2">
    <source>
        <dbReference type="EMBL" id="TCP56998.1"/>
    </source>
</evidence>
<dbReference type="SUPFAM" id="SSF46785">
    <property type="entry name" value="Winged helix' DNA-binding domain"/>
    <property type="match status" value="1"/>
</dbReference>
<dbReference type="PROSITE" id="PS50995">
    <property type="entry name" value="HTH_MARR_2"/>
    <property type="match status" value="1"/>
</dbReference>
<organism evidence="2 3">
    <name type="scientific">Tamaricihabitans halophyticus</name>
    <dbReference type="NCBI Taxonomy" id="1262583"/>
    <lineage>
        <taxon>Bacteria</taxon>
        <taxon>Bacillati</taxon>
        <taxon>Actinomycetota</taxon>
        <taxon>Actinomycetes</taxon>
        <taxon>Pseudonocardiales</taxon>
        <taxon>Pseudonocardiaceae</taxon>
        <taxon>Tamaricihabitans</taxon>
    </lineage>
</organism>
<comment type="caution">
    <text evidence="2">The sequence shown here is derived from an EMBL/GenBank/DDBJ whole genome shotgun (WGS) entry which is preliminary data.</text>
</comment>
<reference evidence="2 3" key="1">
    <citation type="submission" date="2019-03" db="EMBL/GenBank/DDBJ databases">
        <title>Genomic Encyclopedia of Type Strains, Phase IV (KMG-IV): sequencing the most valuable type-strain genomes for metagenomic binning, comparative biology and taxonomic classification.</title>
        <authorList>
            <person name="Goeker M."/>
        </authorList>
    </citation>
    <scope>NUCLEOTIDE SEQUENCE [LARGE SCALE GENOMIC DNA]</scope>
    <source>
        <strain evidence="2 3">DSM 45765</strain>
    </source>
</reference>
<accession>A0A4R2R5H2</accession>
<evidence type="ECO:0000313" key="3">
    <source>
        <dbReference type="Proteomes" id="UP000294911"/>
    </source>
</evidence>
<dbReference type="Gene3D" id="1.10.10.10">
    <property type="entry name" value="Winged helix-like DNA-binding domain superfamily/Winged helix DNA-binding domain"/>
    <property type="match status" value="1"/>
</dbReference>
<dbReference type="InterPro" id="IPR036390">
    <property type="entry name" value="WH_DNA-bd_sf"/>
</dbReference>
<keyword evidence="3" id="KW-1185">Reference proteome</keyword>
<dbReference type="GO" id="GO:0006950">
    <property type="term" value="P:response to stress"/>
    <property type="evidence" value="ECO:0007669"/>
    <property type="project" value="TreeGrafter"/>
</dbReference>
<dbReference type="InterPro" id="IPR039422">
    <property type="entry name" value="MarR/SlyA-like"/>
</dbReference>
<feature type="domain" description="HTH marR-type" evidence="1">
    <location>
        <begin position="1"/>
        <end position="136"/>
    </location>
</feature>
<dbReference type="Proteomes" id="UP000294911">
    <property type="component" value="Unassembled WGS sequence"/>
</dbReference>
<dbReference type="AlphaFoldDB" id="A0A4R2R5H2"/>
<dbReference type="InterPro" id="IPR000835">
    <property type="entry name" value="HTH_MarR-typ"/>
</dbReference>
<protein>
    <submittedName>
        <fullName evidence="2">MarR family transcriptional regulator</fullName>
    </submittedName>
</protein>
<dbReference type="EMBL" id="SLXQ01000001">
    <property type="protein sequence ID" value="TCP56998.1"/>
    <property type="molecule type" value="Genomic_DNA"/>
</dbReference>
<dbReference type="PANTHER" id="PTHR33164">
    <property type="entry name" value="TRANSCRIPTIONAL REGULATOR, MARR FAMILY"/>
    <property type="match status" value="1"/>
</dbReference>
<dbReference type="Pfam" id="PF12802">
    <property type="entry name" value="MarR_2"/>
    <property type="match status" value="1"/>
</dbReference>
<dbReference type="InterPro" id="IPR036388">
    <property type="entry name" value="WH-like_DNA-bd_sf"/>
</dbReference>
<dbReference type="SMART" id="SM00347">
    <property type="entry name" value="HTH_MARR"/>
    <property type="match status" value="1"/>
</dbReference>
<evidence type="ECO:0000259" key="1">
    <source>
        <dbReference type="PROSITE" id="PS50995"/>
    </source>
</evidence>
<proteinExistence type="predicted"/>